<feature type="compositionally biased region" description="Pro residues" evidence="5">
    <location>
        <begin position="197"/>
        <end position="206"/>
    </location>
</feature>
<feature type="compositionally biased region" description="Basic residues" evidence="5">
    <location>
        <begin position="122"/>
        <end position="136"/>
    </location>
</feature>
<dbReference type="SMART" id="SM00249">
    <property type="entry name" value="PHD"/>
    <property type="match status" value="1"/>
</dbReference>
<keyword evidence="2" id="KW-0863">Zinc-finger</keyword>
<reference evidence="7" key="1">
    <citation type="submission" date="2020-01" db="EMBL/GenBank/DDBJ databases">
        <title>Identification and distribution of gene clusters putatively required for synthesis of sphingolipid metabolism inhibitors in phylogenetically diverse species of the filamentous fungus Fusarium.</title>
        <authorList>
            <person name="Kim H.-S."/>
            <person name="Busman M."/>
            <person name="Brown D.W."/>
            <person name="Divon H."/>
            <person name="Uhlig S."/>
            <person name="Proctor R.H."/>
        </authorList>
    </citation>
    <scope>NUCLEOTIDE SEQUENCE</scope>
    <source>
        <strain evidence="7">NRRL 53441</strain>
    </source>
</reference>
<dbReference type="InterPro" id="IPR013083">
    <property type="entry name" value="Znf_RING/FYVE/PHD"/>
</dbReference>
<dbReference type="GO" id="GO:0006355">
    <property type="term" value="P:regulation of DNA-templated transcription"/>
    <property type="evidence" value="ECO:0007669"/>
    <property type="project" value="TreeGrafter"/>
</dbReference>
<feature type="region of interest" description="Disordered" evidence="5">
    <location>
        <begin position="1"/>
        <end position="29"/>
    </location>
</feature>
<dbReference type="InterPro" id="IPR001965">
    <property type="entry name" value="Znf_PHD"/>
</dbReference>
<dbReference type="Proteomes" id="UP000605986">
    <property type="component" value="Unassembled WGS sequence"/>
</dbReference>
<dbReference type="InterPro" id="IPR001214">
    <property type="entry name" value="SET_dom"/>
</dbReference>
<feature type="compositionally biased region" description="Basic and acidic residues" evidence="5">
    <location>
        <begin position="563"/>
        <end position="582"/>
    </location>
</feature>
<dbReference type="OrthoDB" id="1928087at2759"/>
<evidence type="ECO:0000256" key="5">
    <source>
        <dbReference type="SAM" id="MobiDB-lite"/>
    </source>
</evidence>
<name>A0A8H4KP78_9HYPO</name>
<comment type="caution">
    <text evidence="7">The sequence shown here is derived from an EMBL/GenBank/DDBJ whole genome shotgun (WGS) entry which is preliminary data.</text>
</comment>
<accession>A0A8H4KP78</accession>
<dbReference type="SMART" id="SM00317">
    <property type="entry name" value="SET"/>
    <property type="match status" value="1"/>
</dbReference>
<evidence type="ECO:0000256" key="3">
    <source>
        <dbReference type="ARBA" id="ARBA00022833"/>
    </source>
</evidence>
<dbReference type="Pfam" id="PF00628">
    <property type="entry name" value="PHD"/>
    <property type="match status" value="1"/>
</dbReference>
<feature type="compositionally biased region" description="Polar residues" evidence="5">
    <location>
        <begin position="173"/>
        <end position="193"/>
    </location>
</feature>
<feature type="compositionally biased region" description="Low complexity" evidence="5">
    <location>
        <begin position="625"/>
        <end position="634"/>
    </location>
</feature>
<keyword evidence="8" id="KW-1185">Reference proteome</keyword>
<dbReference type="EMBL" id="JAADJG010000175">
    <property type="protein sequence ID" value="KAF4452788.1"/>
    <property type="molecule type" value="Genomic_DNA"/>
</dbReference>
<evidence type="ECO:0000256" key="1">
    <source>
        <dbReference type="ARBA" id="ARBA00022723"/>
    </source>
</evidence>
<dbReference type="AlphaFoldDB" id="A0A8H4KP78"/>
<dbReference type="InterPro" id="IPR019787">
    <property type="entry name" value="Znf_PHD-finger"/>
</dbReference>
<dbReference type="Gene3D" id="2.170.270.10">
    <property type="entry name" value="SET domain"/>
    <property type="match status" value="1"/>
</dbReference>
<evidence type="ECO:0000313" key="8">
    <source>
        <dbReference type="Proteomes" id="UP000605986"/>
    </source>
</evidence>
<feature type="region of interest" description="Disordered" evidence="5">
    <location>
        <begin position="110"/>
        <end position="212"/>
    </location>
</feature>
<evidence type="ECO:0000256" key="2">
    <source>
        <dbReference type="ARBA" id="ARBA00022771"/>
    </source>
</evidence>
<protein>
    <recommendedName>
        <fullName evidence="6">SET domain-containing protein</fullName>
    </recommendedName>
</protein>
<dbReference type="InterPro" id="IPR011011">
    <property type="entry name" value="Znf_FYVE_PHD"/>
</dbReference>
<dbReference type="SUPFAM" id="SSF82199">
    <property type="entry name" value="SET domain"/>
    <property type="match status" value="1"/>
</dbReference>
<dbReference type="Pfam" id="PF00856">
    <property type="entry name" value="SET"/>
    <property type="match status" value="1"/>
</dbReference>
<dbReference type="InterPro" id="IPR046341">
    <property type="entry name" value="SET_dom_sf"/>
</dbReference>
<evidence type="ECO:0000313" key="7">
    <source>
        <dbReference type="EMBL" id="KAF4452788.1"/>
    </source>
</evidence>
<keyword evidence="4" id="KW-0156">Chromatin regulator</keyword>
<dbReference type="SUPFAM" id="SSF57903">
    <property type="entry name" value="FYVE/PHD zinc finger"/>
    <property type="match status" value="1"/>
</dbReference>
<feature type="compositionally biased region" description="Basic and acidic residues" evidence="5">
    <location>
        <begin position="518"/>
        <end position="531"/>
    </location>
</feature>
<organism evidence="7 8">
    <name type="scientific">Fusarium austroafricanum</name>
    <dbReference type="NCBI Taxonomy" id="2364996"/>
    <lineage>
        <taxon>Eukaryota</taxon>
        <taxon>Fungi</taxon>
        <taxon>Dikarya</taxon>
        <taxon>Ascomycota</taxon>
        <taxon>Pezizomycotina</taxon>
        <taxon>Sordariomycetes</taxon>
        <taxon>Hypocreomycetidae</taxon>
        <taxon>Hypocreales</taxon>
        <taxon>Nectriaceae</taxon>
        <taxon>Fusarium</taxon>
        <taxon>Fusarium concolor species complex</taxon>
    </lineage>
</organism>
<dbReference type="Gene3D" id="3.30.40.10">
    <property type="entry name" value="Zinc/RING finger domain, C3HC4 (zinc finger)"/>
    <property type="match status" value="1"/>
</dbReference>
<feature type="compositionally biased region" description="Polar residues" evidence="5">
    <location>
        <begin position="8"/>
        <end position="19"/>
    </location>
</feature>
<feature type="compositionally biased region" description="Basic residues" evidence="5">
    <location>
        <begin position="490"/>
        <end position="499"/>
    </location>
</feature>
<proteinExistence type="predicted"/>
<dbReference type="PROSITE" id="PS50280">
    <property type="entry name" value="SET"/>
    <property type="match status" value="1"/>
</dbReference>
<evidence type="ECO:0000256" key="4">
    <source>
        <dbReference type="ARBA" id="ARBA00022853"/>
    </source>
</evidence>
<dbReference type="PANTHER" id="PTHR46462:SF3">
    <property type="entry name" value="UPSET, ISOFORM A"/>
    <property type="match status" value="1"/>
</dbReference>
<gene>
    <name evidence="7" type="ORF">F53441_4407</name>
</gene>
<keyword evidence="3" id="KW-0862">Zinc</keyword>
<dbReference type="GO" id="GO:0008270">
    <property type="term" value="F:zinc ion binding"/>
    <property type="evidence" value="ECO:0007669"/>
    <property type="project" value="UniProtKB-KW"/>
</dbReference>
<dbReference type="GO" id="GO:0006325">
    <property type="term" value="P:chromatin organization"/>
    <property type="evidence" value="ECO:0007669"/>
    <property type="project" value="UniProtKB-KW"/>
</dbReference>
<sequence length="911" mass="100028">MTDKPVLPSTQPADPSQIASPALPGATPKDEIARAAEGAEEEPYTIKCICNFSGDDGNTIYCEACDTWQHIDCFYPNNREEAVREDFAHSCAECKPRPLDRQKAIERALLLKNGTADERADKRTKRPPSKGHKKRSKPTDLPMNGHANPQENWKNGHSGDHPHPPKKAKHRSSQSVSSQAPKRSPSYGNGRSNTAQPPSPATTPPDLPDDFQIHDYSQNFYELYNASDFPESRSNAFASLAIPTTLSRWLRDPNALRSDSGKLHSEVFRKAPTNLEANKPNLEVGDATRTLDDGKALRWRFLKSSTPIEKDVPLVELNGIIGIQKDYSAEPKNRWTDLSSPLPFVFFHPHLPLYIDTRQEGSLARYVRRSCKPNAQLDTYLSDEDECHFWIVSDRYISANEQITLPWDFRLEKSVGARWLHLLGLSDDESTNNTESPVDAAEYNAIWNWMKEILSEYGGCACDLDNNCAFARFHRFHRQHLFGKPQGRAPTKKKQRKPRAQAISPTSTGQAATSRATSEGHVDDGVDHDNRSQSGSLRSKPPSRDLTPLRQGSFDQLGILTEPTDRDKRKVAMVEDTFRRMEQQQPPRKKKRVSDGTGSNSSKSKHRNGSAASHGNYVDAGTCRSHSGSPTSSSPYILQRPSISNHDPAAVRSRQSSTVPRGVYCDAAVQTDPVEGAWFSGPNQSPCPRKRIISLSKRLLNSRHKVRVYGEDFRRRSSVSQASNGTTMEVDSPLDHAPVIKRSESELPPLFSTTTDIPMADASSPTTTPILGSAASDPLAKTKTPDLRMQLPPVPAFDSTGLGIHNATTPKSGSIAHSPLSGPLPSPFAPSAVNGIGAHPSPIKKKLSLSDYTKSRMNKAAGKTAGGHAVLKPSISSPEETKVDIIVESPAMEKPTENMIMAPVAAANGSS</sequence>
<dbReference type="GO" id="GO:0034967">
    <property type="term" value="C:Set3 complex"/>
    <property type="evidence" value="ECO:0007669"/>
    <property type="project" value="TreeGrafter"/>
</dbReference>
<evidence type="ECO:0000259" key="6">
    <source>
        <dbReference type="PROSITE" id="PS50280"/>
    </source>
</evidence>
<feature type="domain" description="SET" evidence="6">
    <location>
        <begin position="280"/>
        <end position="408"/>
    </location>
</feature>
<feature type="region of interest" description="Disordered" evidence="5">
    <location>
        <begin position="481"/>
        <end position="656"/>
    </location>
</feature>
<dbReference type="GO" id="GO:0070210">
    <property type="term" value="C:Rpd3L-Expanded complex"/>
    <property type="evidence" value="ECO:0007669"/>
    <property type="project" value="TreeGrafter"/>
</dbReference>
<dbReference type="PANTHER" id="PTHR46462">
    <property type="entry name" value="UPSET, ISOFORM A"/>
    <property type="match status" value="1"/>
</dbReference>
<keyword evidence="1" id="KW-0479">Metal-binding</keyword>
<feature type="compositionally biased region" description="Polar residues" evidence="5">
    <location>
        <begin position="503"/>
        <end position="517"/>
    </location>
</feature>